<keyword evidence="6" id="KW-1185">Reference proteome</keyword>
<name>A0A9Q1QCH9_9CARY</name>
<feature type="region of interest" description="Disordered" evidence="2">
    <location>
        <begin position="52"/>
        <end position="93"/>
    </location>
</feature>
<evidence type="ECO:0000256" key="1">
    <source>
        <dbReference type="SAM" id="Coils"/>
    </source>
</evidence>
<evidence type="ECO:0000256" key="2">
    <source>
        <dbReference type="SAM" id="MobiDB-lite"/>
    </source>
</evidence>
<feature type="region of interest" description="Disordered" evidence="2">
    <location>
        <begin position="155"/>
        <end position="254"/>
    </location>
</feature>
<feature type="compositionally biased region" description="Low complexity" evidence="2">
    <location>
        <begin position="66"/>
        <end position="76"/>
    </location>
</feature>
<dbReference type="PANTHER" id="PTHR33740">
    <property type="entry name" value="GPI-ANCHORED ADHESIN-LIKE PROTEIN"/>
    <property type="match status" value="1"/>
</dbReference>
<feature type="region of interest" description="Disordered" evidence="2">
    <location>
        <begin position="400"/>
        <end position="433"/>
    </location>
</feature>
<dbReference type="Proteomes" id="UP001153076">
    <property type="component" value="Unassembled WGS sequence"/>
</dbReference>
<evidence type="ECO:0000256" key="3">
    <source>
        <dbReference type="SAM" id="Phobius"/>
    </source>
</evidence>
<dbReference type="PANTHER" id="PTHR33740:SF3">
    <property type="entry name" value="GPI-ANCHORED ADHESIN-LIKE PROTEIN"/>
    <property type="match status" value="1"/>
</dbReference>
<dbReference type="OrthoDB" id="2020668at2759"/>
<feature type="compositionally biased region" description="Basic and acidic residues" evidence="2">
    <location>
        <begin position="410"/>
        <end position="419"/>
    </location>
</feature>
<dbReference type="EMBL" id="JAKOGI010000311">
    <property type="protein sequence ID" value="KAJ8437218.1"/>
    <property type="molecule type" value="Genomic_DNA"/>
</dbReference>
<feature type="compositionally biased region" description="Polar residues" evidence="2">
    <location>
        <begin position="220"/>
        <end position="249"/>
    </location>
</feature>
<proteinExistence type="predicted"/>
<feature type="compositionally biased region" description="Low complexity" evidence="2">
    <location>
        <begin position="322"/>
        <end position="333"/>
    </location>
</feature>
<gene>
    <name evidence="5" type="ORF">Cgig2_012487</name>
</gene>
<feature type="coiled-coil region" evidence="1">
    <location>
        <begin position="708"/>
        <end position="844"/>
    </location>
</feature>
<reference evidence="5" key="1">
    <citation type="submission" date="2022-04" db="EMBL/GenBank/DDBJ databases">
        <title>Carnegiea gigantea Genome sequencing and assembly v2.</title>
        <authorList>
            <person name="Copetti D."/>
            <person name="Sanderson M.J."/>
            <person name="Burquez A."/>
            <person name="Wojciechowski M.F."/>
        </authorList>
    </citation>
    <scope>NUCLEOTIDE SEQUENCE</scope>
    <source>
        <strain evidence="5">SGP5-SGP5p</strain>
        <tissue evidence="5">Aerial part</tissue>
    </source>
</reference>
<keyword evidence="3" id="KW-1133">Transmembrane helix</keyword>
<feature type="compositionally biased region" description="Basic and acidic residues" evidence="2">
    <location>
        <begin position="155"/>
        <end position="184"/>
    </location>
</feature>
<keyword evidence="3" id="KW-0472">Membrane</keyword>
<evidence type="ECO:0000313" key="5">
    <source>
        <dbReference type="EMBL" id="KAJ8437218.1"/>
    </source>
</evidence>
<sequence length="970" mass="106411">MTSTWSPSSYQLQFSFKLRKAPTPLLFARTRISSFDHGRRVLRVRCVAQDGAKSEVGSQSEEGRTNNSWSGSSNSSAAMDDWFGNANSEQTGDSQHKGIGGLLGVGLASFFLVAGITFAGMSIGKRNSSRPKQEVAPLLEQQEMLSTQEEEIYRQGEIKNDGESDVLDERNLQNDDYQESKIGMDSDLASSLDSTENVSQETPVDYPEVESPSEREEPTGNASIRGNLQSDTTVNDVNSPDTISTSSEFPQPDIRAGVDVTSSFIDSESTFVESEREVDVEVVVLNNSDTDAENLGLPDTVEQRGMFAETLEDALDAEVEPSSSSYFSTSTDSQGPNGSANSKLDTTLETENVPKVDIGVAASISQKEDAEIDSPLQFSSDSNSTLVGIIDLQQDEPSVVASSVAQSSSDKQHAADESKISGSGSVLESESPIDASTRGIPAPILLSAALQVPPGKILVPAVTDQTQGQALAALQVLKVIDSAAQPGQLCSRREYARWLVSASSALSRNSISKVYPAMYIENVTELAFDDVTPDDPDFTSIQGLAEAGLISSKLSERDMLSLPDEDIGSFYFHPDSPLSRQDLLTWKMALEKRQLPEADRKTLQQLSGFIDVDKIDPDAWPALVADLSAGDQGIVPLAFGYTRLFQPDKPVTKGQAAVALATGEAADIVSEELARIEAESIADKAVAAHNALVAEVEKDVNASFEKELSMEREKIDVVQKMAEEASKEVERLRKEREEQNLALMKERAAIESEMEVLSKLRRELEEQLQSLLSNKVEISYEKERIEKLRKETEEENQAIARLQYELEVERKALSMARAWAEEEAKRVQEHAKALEEARLRWERQGIKVVVGEDLREEELPENTWANVGKQLSIEETVDRAENLTDKLKVMADQVVGKSKEIINKLIEKIKLLISAMKQWISDAGKRTLEFRDVAIAKVGGSLQELQQHAADLGSIAREQAERVVKRVSRN</sequence>
<feature type="domain" description="SLH" evidence="4">
    <location>
        <begin position="524"/>
        <end position="601"/>
    </location>
</feature>
<dbReference type="AlphaFoldDB" id="A0A9Q1QCH9"/>
<keyword evidence="3" id="KW-0812">Transmembrane</keyword>
<evidence type="ECO:0000313" key="6">
    <source>
        <dbReference type="Proteomes" id="UP001153076"/>
    </source>
</evidence>
<dbReference type="InterPro" id="IPR001119">
    <property type="entry name" value="SLH_dom"/>
</dbReference>
<protein>
    <recommendedName>
        <fullName evidence="4">SLH domain-containing protein</fullName>
    </recommendedName>
</protein>
<dbReference type="PROSITE" id="PS51272">
    <property type="entry name" value="SLH"/>
    <property type="match status" value="2"/>
</dbReference>
<feature type="compositionally biased region" description="Low complexity" evidence="2">
    <location>
        <begin position="400"/>
        <end position="409"/>
    </location>
</feature>
<evidence type="ECO:0000259" key="4">
    <source>
        <dbReference type="PROSITE" id="PS51272"/>
    </source>
</evidence>
<organism evidence="5 6">
    <name type="scientific">Carnegiea gigantea</name>
    <dbReference type="NCBI Taxonomy" id="171969"/>
    <lineage>
        <taxon>Eukaryota</taxon>
        <taxon>Viridiplantae</taxon>
        <taxon>Streptophyta</taxon>
        <taxon>Embryophyta</taxon>
        <taxon>Tracheophyta</taxon>
        <taxon>Spermatophyta</taxon>
        <taxon>Magnoliopsida</taxon>
        <taxon>eudicotyledons</taxon>
        <taxon>Gunneridae</taxon>
        <taxon>Pentapetalae</taxon>
        <taxon>Caryophyllales</taxon>
        <taxon>Cactineae</taxon>
        <taxon>Cactaceae</taxon>
        <taxon>Cactoideae</taxon>
        <taxon>Echinocereeae</taxon>
        <taxon>Carnegiea</taxon>
    </lineage>
</organism>
<feature type="transmembrane region" description="Helical" evidence="3">
    <location>
        <begin position="102"/>
        <end position="123"/>
    </location>
</feature>
<feature type="region of interest" description="Disordered" evidence="2">
    <location>
        <begin position="318"/>
        <end position="350"/>
    </location>
</feature>
<feature type="compositionally biased region" description="Polar residues" evidence="2">
    <location>
        <begin position="334"/>
        <end position="350"/>
    </location>
</feature>
<comment type="caution">
    <text evidence="5">The sequence shown here is derived from an EMBL/GenBank/DDBJ whole genome shotgun (WGS) entry which is preliminary data.</text>
</comment>
<accession>A0A9Q1QCH9</accession>
<feature type="domain" description="SLH" evidence="4">
    <location>
        <begin position="606"/>
        <end position="674"/>
    </location>
</feature>
<feature type="compositionally biased region" description="Polar residues" evidence="2">
    <location>
        <begin position="188"/>
        <end position="202"/>
    </location>
</feature>
<keyword evidence="1" id="KW-0175">Coiled coil</keyword>